<name>A0A179FUZ8_PURLI</name>
<dbReference type="EMBL" id="LSBH01000011">
    <property type="protein sequence ID" value="OAQ69475.1"/>
    <property type="molecule type" value="Genomic_DNA"/>
</dbReference>
<keyword evidence="1" id="KW-0378">Hydrolase</keyword>
<dbReference type="Pfam" id="PF12972">
    <property type="entry name" value="NAGLU_C"/>
    <property type="match status" value="1"/>
</dbReference>
<feature type="domain" description="FAD dependent oxidoreductase" evidence="2">
    <location>
        <begin position="11"/>
        <end position="380"/>
    </location>
</feature>
<dbReference type="Pfam" id="PF05089">
    <property type="entry name" value="NAGLU"/>
    <property type="match status" value="1"/>
</dbReference>
<gene>
    <name evidence="6" type="ORF">VFPBJ_10850</name>
</gene>
<dbReference type="InterPro" id="IPR024733">
    <property type="entry name" value="NAGLU_tim-barrel"/>
</dbReference>
<sequence>MAAKVSKDSSIVIVGGGTWACSTALHLVRRGYSNVTVLDAHPIPSSISAGNDVNKIAELASPTDGDDAESVAQAAAAAAAQGWLHDPVFAPYYHDTGFIVSGSSPEALKHIVDSELRGHEKEYTKLNSADDFRACMPNGVLTGDFPNWQGWHKSKGAGWVHARKALVSAYKEAERLGARFITGSPQGEVIGLVQEGGDVRGAKTADGYEHRADRTILAVGASAPQFVDFENQLRPTAWTLGHIKMTEEEAQLYKNLPVLFNVEKGFFMEPDEDRHELKICDEHPGYCNWVTLPDSKLPESVPFAKHQVPIESEQRIKQFLSEIMPHLADRPLVHARICWCADTHDRGFLITYHPSHPSLVIAAGDSGHGFAHIPSIGGFISDCLEGRLEGRFARHWRWRPEIAQGFWGKDPLDSAVLLATSILRPVAAKEQPLDGIKGLADRLLSGHGDAFEFELTEQHDNWSRWNHPSNDNYTVSAGHDGKIHVQGTTLSALARGLRHYATETLHLDEFWFVDSNRKLSAPLPQPKATLTGASIVPWRYNFNTVTFSYTFAWYKWEDWEKLLDWAAWRGVNLQLAWVGYEKIFLDSFRDLGMKDDEILPFFSGPAFQAWNRFGNTKGSWGGVGDLPLAWIESQFDMQKKIVARMVELGMVPVLPAFPGFVPDAIKRVRPNANVTKAPNWSGVGQWSEDLFLSPLDDTYAELQHLFVTKQIEAFGNVTNIYTLDQFNEMMPASGDTEYLKSAAEQTYKGLTAANPAAIWLMQGWLFYNAASFWTQERIDAYLGGVKDDNSMIILDLYSENNPQWQRTKSYSGKPWIWCELHDFGGNMNLFGQITNITVTPIEALGASDSLVGFGLTPEAFEGNEVVYDLLLDQAWSPKAIDTKAYFHDWVSSRYGGVSSIPCSLYQAWEIMRQHVYDSKDPLIPSAGAGIYQLAPSLTGLVNRTGHFPAPTALQYDPRVLRQALTLMLKASAQKLSLWEMPAFQLDLVDVTRQVMSNAFIDVYQDLVKTYNSTMQGAPRSRSNRPSDPSRAVAAKGQKLLLFIEAIDAVLATNEHFTLEKWLDDAQYWAKKSGNDKLLSFNARSQVTVWLWESSGLNDYSARAWSGVTRDYYKTRWAIFVDGLKNATKTGSLDEGALHDKIRAFEKEWSYGGFGLSKPKVAKGGLKDTISKIKGELPDVFEV</sequence>
<protein>
    <submittedName>
        <fullName evidence="6">Alpha-N-acetylglucosaminidase</fullName>
    </submittedName>
</protein>
<evidence type="ECO:0000259" key="4">
    <source>
        <dbReference type="Pfam" id="PF12971"/>
    </source>
</evidence>
<dbReference type="Gene3D" id="3.20.20.80">
    <property type="entry name" value="Glycosidases"/>
    <property type="match status" value="1"/>
</dbReference>
<dbReference type="Pfam" id="PF01266">
    <property type="entry name" value="DAO"/>
    <property type="match status" value="1"/>
</dbReference>
<dbReference type="SUPFAM" id="SSF51445">
    <property type="entry name" value="(Trans)glycosidases"/>
    <property type="match status" value="1"/>
</dbReference>
<evidence type="ECO:0000256" key="1">
    <source>
        <dbReference type="ARBA" id="ARBA00022801"/>
    </source>
</evidence>
<dbReference type="AlphaFoldDB" id="A0A179FUZ8"/>
<reference evidence="6 7" key="1">
    <citation type="submission" date="2016-01" db="EMBL/GenBank/DDBJ databases">
        <title>Biosynthesis of antibiotic leucinostatins and their inhibition on Phytophthora in bio-control Purpureocillium lilacinum.</title>
        <authorList>
            <person name="Wang G."/>
            <person name="Liu Z."/>
            <person name="Lin R."/>
            <person name="Li E."/>
            <person name="Mao Z."/>
            <person name="Ling J."/>
            <person name="Yin W."/>
            <person name="Xie B."/>
        </authorList>
    </citation>
    <scope>NUCLEOTIDE SEQUENCE [LARGE SCALE GENOMIC DNA]</scope>
    <source>
        <strain evidence="6">PLBJ-1</strain>
    </source>
</reference>
<evidence type="ECO:0000313" key="7">
    <source>
        <dbReference type="Proteomes" id="UP000078240"/>
    </source>
</evidence>
<dbReference type="Gene3D" id="3.30.379.10">
    <property type="entry name" value="Chitobiase/beta-hexosaminidase domain 2-like"/>
    <property type="match status" value="1"/>
</dbReference>
<dbReference type="Gene3D" id="3.30.9.10">
    <property type="entry name" value="D-Amino Acid Oxidase, subunit A, domain 2"/>
    <property type="match status" value="1"/>
</dbReference>
<feature type="domain" description="Alpha-N-acetylglucosaminidase tim-barrel" evidence="3">
    <location>
        <begin position="539"/>
        <end position="876"/>
    </location>
</feature>
<dbReference type="InterPro" id="IPR006076">
    <property type="entry name" value="FAD-dep_OxRdtase"/>
</dbReference>
<evidence type="ECO:0000259" key="2">
    <source>
        <dbReference type="Pfam" id="PF01266"/>
    </source>
</evidence>
<comment type="caution">
    <text evidence="6">The sequence shown here is derived from an EMBL/GenBank/DDBJ whole genome shotgun (WGS) entry which is preliminary data.</text>
</comment>
<evidence type="ECO:0000259" key="3">
    <source>
        <dbReference type="Pfam" id="PF05089"/>
    </source>
</evidence>
<dbReference type="SUPFAM" id="SSF51905">
    <property type="entry name" value="FAD/NAD(P)-binding domain"/>
    <property type="match status" value="1"/>
</dbReference>
<proteinExistence type="predicted"/>
<dbReference type="InterPro" id="IPR036188">
    <property type="entry name" value="FAD/NAD-bd_sf"/>
</dbReference>
<dbReference type="InterPro" id="IPR024240">
    <property type="entry name" value="NAGLU_N"/>
</dbReference>
<dbReference type="InterPro" id="IPR024732">
    <property type="entry name" value="NAGLU_C"/>
</dbReference>
<dbReference type="InterPro" id="IPR017853">
    <property type="entry name" value="GH"/>
</dbReference>
<feature type="domain" description="Alpha-N-acetylglucosaminidase C-terminal" evidence="5">
    <location>
        <begin position="885"/>
        <end position="1150"/>
    </location>
</feature>
<dbReference type="Gene3D" id="1.20.120.670">
    <property type="entry name" value="N-acetyl-b-d-glucoasminidase"/>
    <property type="match status" value="1"/>
</dbReference>
<evidence type="ECO:0000259" key="5">
    <source>
        <dbReference type="Pfam" id="PF12972"/>
    </source>
</evidence>
<evidence type="ECO:0000313" key="6">
    <source>
        <dbReference type="EMBL" id="OAQ69475.1"/>
    </source>
</evidence>
<dbReference type="InterPro" id="IPR007781">
    <property type="entry name" value="NAGLU"/>
</dbReference>
<dbReference type="Pfam" id="PF12971">
    <property type="entry name" value="NAGLU_N"/>
    <property type="match status" value="1"/>
</dbReference>
<dbReference type="InterPro" id="IPR029018">
    <property type="entry name" value="Hex-like_dom2"/>
</dbReference>
<dbReference type="PANTHER" id="PTHR12872">
    <property type="entry name" value="ALPHA-N-ACETYLGLUCOSAMINIDASE"/>
    <property type="match status" value="1"/>
</dbReference>
<dbReference type="PANTHER" id="PTHR12872:SF1">
    <property type="entry name" value="ALPHA-N-ACETYLGLUCOSAMINIDASE"/>
    <property type="match status" value="1"/>
</dbReference>
<accession>A0A179FUZ8</accession>
<organism evidence="6 7">
    <name type="scientific">Purpureocillium lilacinum</name>
    <name type="common">Paecilomyces lilacinus</name>
    <dbReference type="NCBI Taxonomy" id="33203"/>
    <lineage>
        <taxon>Eukaryota</taxon>
        <taxon>Fungi</taxon>
        <taxon>Dikarya</taxon>
        <taxon>Ascomycota</taxon>
        <taxon>Pezizomycotina</taxon>
        <taxon>Sordariomycetes</taxon>
        <taxon>Hypocreomycetidae</taxon>
        <taxon>Hypocreales</taxon>
        <taxon>Ophiocordycipitaceae</taxon>
        <taxon>Purpureocillium</taxon>
    </lineage>
</organism>
<feature type="domain" description="Alpha-N-acetylglucosaminidase N-terminal" evidence="4">
    <location>
        <begin position="435"/>
        <end position="524"/>
    </location>
</feature>
<dbReference type="Gene3D" id="3.50.50.60">
    <property type="entry name" value="FAD/NAD(P)-binding domain"/>
    <property type="match status" value="1"/>
</dbReference>
<dbReference type="GO" id="GO:0016787">
    <property type="term" value="F:hydrolase activity"/>
    <property type="evidence" value="ECO:0007669"/>
    <property type="project" value="UniProtKB-KW"/>
</dbReference>
<dbReference type="Proteomes" id="UP000078240">
    <property type="component" value="Unassembled WGS sequence"/>
</dbReference>